<organism evidence="6 7">
    <name type="scientific">Paenibacillus nuruki</name>
    <dbReference type="NCBI Taxonomy" id="1886670"/>
    <lineage>
        <taxon>Bacteria</taxon>
        <taxon>Bacillati</taxon>
        <taxon>Bacillota</taxon>
        <taxon>Bacilli</taxon>
        <taxon>Bacillales</taxon>
        <taxon>Paenibacillaceae</taxon>
        <taxon>Paenibacillus</taxon>
    </lineage>
</organism>
<evidence type="ECO:0000256" key="1">
    <source>
        <dbReference type="ARBA" id="ARBA00004141"/>
    </source>
</evidence>
<dbReference type="AlphaFoldDB" id="A0A1E3L0R7"/>
<feature type="transmembrane region" description="Helical" evidence="5">
    <location>
        <begin position="74"/>
        <end position="94"/>
    </location>
</feature>
<evidence type="ECO:0000256" key="3">
    <source>
        <dbReference type="ARBA" id="ARBA00022989"/>
    </source>
</evidence>
<keyword evidence="7" id="KW-1185">Reference proteome</keyword>
<evidence type="ECO:0000256" key="4">
    <source>
        <dbReference type="ARBA" id="ARBA00023136"/>
    </source>
</evidence>
<evidence type="ECO:0008006" key="8">
    <source>
        <dbReference type="Google" id="ProtNLM"/>
    </source>
</evidence>
<evidence type="ECO:0000313" key="7">
    <source>
        <dbReference type="Proteomes" id="UP000094578"/>
    </source>
</evidence>
<dbReference type="STRING" id="1886670.PTI45_04400"/>
<dbReference type="RefSeq" id="WP_069329695.1">
    <property type="nucleotide sequence ID" value="NZ_MDER01000086.1"/>
</dbReference>
<sequence length="111" mass="12223">MSDFQPPPYPQNDSKDVQDNKVMAILAYIIFFIPLLAARNSPFAMYHANQGLTLFLVAVAANLVFSIIPFLGLLLPFVSLAIFAFMIIGIVNASKGERKPLPLMGNVQLLK</sequence>
<comment type="subcellular location">
    <subcellularLocation>
        <location evidence="1">Membrane</location>
        <topology evidence="1">Multi-pass membrane protein</topology>
    </subcellularLocation>
</comment>
<proteinExistence type="predicted"/>
<comment type="caution">
    <text evidence="6">The sequence shown here is derived from an EMBL/GenBank/DDBJ whole genome shotgun (WGS) entry which is preliminary data.</text>
</comment>
<dbReference type="InterPro" id="IPR019109">
    <property type="entry name" value="MamF_MmsF"/>
</dbReference>
<name>A0A1E3L0R7_9BACL</name>
<feature type="transmembrane region" description="Helical" evidence="5">
    <location>
        <begin position="50"/>
        <end position="68"/>
    </location>
</feature>
<feature type="transmembrane region" description="Helical" evidence="5">
    <location>
        <begin position="20"/>
        <end position="38"/>
    </location>
</feature>
<evidence type="ECO:0000313" key="6">
    <source>
        <dbReference type="EMBL" id="ODP26560.1"/>
    </source>
</evidence>
<dbReference type="Proteomes" id="UP000094578">
    <property type="component" value="Unassembled WGS sequence"/>
</dbReference>
<protein>
    <recommendedName>
        <fullName evidence="8">Chloroplast import component protein (Tic20)</fullName>
    </recommendedName>
</protein>
<dbReference type="EMBL" id="MDER01000086">
    <property type="protein sequence ID" value="ODP26560.1"/>
    <property type="molecule type" value="Genomic_DNA"/>
</dbReference>
<dbReference type="PATRIC" id="fig|1886670.3.peg.4431"/>
<keyword evidence="4 5" id="KW-0472">Membrane</keyword>
<keyword evidence="2 5" id="KW-0812">Transmembrane</keyword>
<evidence type="ECO:0000256" key="2">
    <source>
        <dbReference type="ARBA" id="ARBA00022692"/>
    </source>
</evidence>
<keyword evidence="3 5" id="KW-1133">Transmembrane helix</keyword>
<gene>
    <name evidence="6" type="ORF">PTI45_04400</name>
</gene>
<dbReference type="Pfam" id="PF09685">
    <property type="entry name" value="MamF_MmsF"/>
    <property type="match status" value="1"/>
</dbReference>
<evidence type="ECO:0000256" key="5">
    <source>
        <dbReference type="SAM" id="Phobius"/>
    </source>
</evidence>
<reference evidence="6 7" key="1">
    <citation type="submission" date="2016-08" db="EMBL/GenBank/DDBJ databases">
        <title>Genome sequencing of Paenibacillus sp. TI45-13ar, isolated from Korean traditional nuruk.</title>
        <authorList>
            <person name="Kim S.-J."/>
        </authorList>
    </citation>
    <scope>NUCLEOTIDE SEQUENCE [LARGE SCALE GENOMIC DNA]</scope>
    <source>
        <strain evidence="6 7">TI45-13ar</strain>
    </source>
</reference>
<accession>A0A1E3L0R7</accession>